<dbReference type="PANTHER" id="PTHR43725">
    <property type="entry name" value="UDP-GLUCOSE 4-EPIMERASE"/>
    <property type="match status" value="1"/>
</dbReference>
<reference evidence="10 11" key="1">
    <citation type="submission" date="2016-01" db="EMBL/GenBank/DDBJ databases">
        <title>Genome Sequences of Twelve Sporeforming Bacillus Species Isolated from Foods.</title>
        <authorList>
            <person name="Berendsen E.M."/>
            <person name="Wells-Bennik M.H."/>
            <person name="Krawcyk A.O."/>
            <person name="De Jong A."/>
            <person name="Holsappel S."/>
            <person name="Eijlander R.T."/>
            <person name="Kuipers O.P."/>
        </authorList>
    </citation>
    <scope>NUCLEOTIDE SEQUENCE [LARGE SCALE GENOMIC DNA]</scope>
    <source>
        <strain evidence="10 11">B4102</strain>
    </source>
</reference>
<dbReference type="GO" id="GO:0006012">
    <property type="term" value="P:galactose metabolic process"/>
    <property type="evidence" value="ECO:0007669"/>
    <property type="project" value="UniProtKB-UniPathway"/>
</dbReference>
<dbReference type="NCBIfam" id="TIGR01179">
    <property type="entry name" value="galE"/>
    <property type="match status" value="1"/>
</dbReference>
<dbReference type="EMBL" id="LQYN01000024">
    <property type="protein sequence ID" value="KYD09561.1"/>
    <property type="molecule type" value="Genomic_DNA"/>
</dbReference>
<dbReference type="AlphaFoldDB" id="A0A150LB33"/>
<dbReference type="InterPro" id="IPR005886">
    <property type="entry name" value="UDP_G4E"/>
</dbReference>
<dbReference type="OrthoDB" id="9801785at2"/>
<comment type="cofactor">
    <cofactor evidence="2 8">
        <name>NAD(+)</name>
        <dbReference type="ChEBI" id="CHEBI:57540"/>
    </cofactor>
</comment>
<keyword evidence="8" id="KW-0119">Carbohydrate metabolism</keyword>
<dbReference type="GO" id="GO:0005829">
    <property type="term" value="C:cytosol"/>
    <property type="evidence" value="ECO:0007669"/>
    <property type="project" value="TreeGrafter"/>
</dbReference>
<dbReference type="PANTHER" id="PTHR43725:SF47">
    <property type="entry name" value="UDP-GLUCOSE 4-EPIMERASE"/>
    <property type="match status" value="1"/>
</dbReference>
<evidence type="ECO:0000256" key="2">
    <source>
        <dbReference type="ARBA" id="ARBA00001911"/>
    </source>
</evidence>
<comment type="catalytic activity">
    <reaction evidence="1 8">
        <text>UDP-alpha-D-glucose = UDP-alpha-D-galactose</text>
        <dbReference type="Rhea" id="RHEA:22168"/>
        <dbReference type="ChEBI" id="CHEBI:58885"/>
        <dbReference type="ChEBI" id="CHEBI:66914"/>
        <dbReference type="EC" id="5.1.3.2"/>
    </reaction>
</comment>
<feature type="domain" description="NAD(P)-binding" evidence="9">
    <location>
        <begin position="4"/>
        <end position="324"/>
    </location>
</feature>
<evidence type="ECO:0000256" key="6">
    <source>
        <dbReference type="ARBA" id="ARBA00023027"/>
    </source>
</evidence>
<dbReference type="InterPro" id="IPR036291">
    <property type="entry name" value="NAD(P)-bd_dom_sf"/>
</dbReference>
<accession>A0A150LB33</accession>
<protein>
    <recommendedName>
        <fullName evidence="5 8">UDP-glucose 4-epimerase</fullName>
        <ecNumber evidence="4 8">5.1.3.2</ecNumber>
    </recommendedName>
</protein>
<comment type="subunit">
    <text evidence="8">Homodimer.</text>
</comment>
<evidence type="ECO:0000256" key="1">
    <source>
        <dbReference type="ARBA" id="ARBA00000083"/>
    </source>
</evidence>
<dbReference type="NCBIfam" id="NF007956">
    <property type="entry name" value="PRK10675.1"/>
    <property type="match status" value="1"/>
</dbReference>
<evidence type="ECO:0000313" key="11">
    <source>
        <dbReference type="Proteomes" id="UP000075666"/>
    </source>
</evidence>
<name>A0A150LB33_9BACI</name>
<evidence type="ECO:0000256" key="5">
    <source>
        <dbReference type="ARBA" id="ARBA00018569"/>
    </source>
</evidence>
<dbReference type="PATRIC" id="fig|46224.3.peg.1636"/>
<sequence>MAILVTGGAGYIGSHTCIELLQAGEEIVVADNFSNSNIEALFRVKKITKKDFNIYQADLKNKEEIQKVFNENSIDSVIHFASLKSINESIAFPLEYYKNNIIGTLNLLDIMKCHQVKKIVFSSSAAVYGVSETTPIAESAATKPINPYGRTKLIIEEILRDLYNSDKEWSITILRYFNPNGAHKSGLIGEDPNDIPTNLMPYISKVAVGQLKELKIFGNDYPTIDGTGIRDYIHVEDLANGHLKALNKTKVTTGVATYNLGTGKGYSVLQMVKAFENAAQRTIPYKIVGRRQGDTAISYANSSKAEKELNWVAKKGIDEICEDTWRWQKNNPYGYKSTK</sequence>
<dbReference type="UniPathway" id="UPA00214"/>
<keyword evidence="6 8" id="KW-0520">NAD</keyword>
<dbReference type="Gene3D" id="3.90.25.10">
    <property type="entry name" value="UDP-galactose 4-epimerase, domain 1"/>
    <property type="match status" value="1"/>
</dbReference>
<evidence type="ECO:0000256" key="4">
    <source>
        <dbReference type="ARBA" id="ARBA00013189"/>
    </source>
</evidence>
<dbReference type="GO" id="GO:0003978">
    <property type="term" value="F:UDP-glucose 4-epimerase activity"/>
    <property type="evidence" value="ECO:0007669"/>
    <property type="project" value="UniProtKB-UniRule"/>
</dbReference>
<organism evidence="10 11">
    <name type="scientific">Heyndrickxia sporothermodurans</name>
    <dbReference type="NCBI Taxonomy" id="46224"/>
    <lineage>
        <taxon>Bacteria</taxon>
        <taxon>Bacillati</taxon>
        <taxon>Bacillota</taxon>
        <taxon>Bacilli</taxon>
        <taxon>Bacillales</taxon>
        <taxon>Bacillaceae</taxon>
        <taxon>Heyndrickxia</taxon>
    </lineage>
</organism>
<keyword evidence="7 8" id="KW-0413">Isomerase</keyword>
<evidence type="ECO:0000256" key="3">
    <source>
        <dbReference type="ARBA" id="ARBA00007637"/>
    </source>
</evidence>
<keyword evidence="11" id="KW-1185">Reference proteome</keyword>
<evidence type="ECO:0000313" key="10">
    <source>
        <dbReference type="EMBL" id="KYD09561.1"/>
    </source>
</evidence>
<dbReference type="RefSeq" id="WP_066228425.1">
    <property type="nucleotide sequence ID" value="NZ_JARMRW010000035.1"/>
</dbReference>
<dbReference type="Proteomes" id="UP000075666">
    <property type="component" value="Unassembled WGS sequence"/>
</dbReference>
<dbReference type="CDD" id="cd05247">
    <property type="entry name" value="UDP_G4E_1_SDR_e"/>
    <property type="match status" value="1"/>
</dbReference>
<evidence type="ECO:0000259" key="9">
    <source>
        <dbReference type="Pfam" id="PF16363"/>
    </source>
</evidence>
<evidence type="ECO:0000256" key="7">
    <source>
        <dbReference type="ARBA" id="ARBA00023235"/>
    </source>
</evidence>
<dbReference type="Gene3D" id="3.40.50.720">
    <property type="entry name" value="NAD(P)-binding Rossmann-like Domain"/>
    <property type="match status" value="1"/>
</dbReference>
<dbReference type="STRING" id="46224.B4102_1959"/>
<dbReference type="EC" id="5.1.3.2" evidence="4 8"/>
<gene>
    <name evidence="10" type="ORF">B4102_1959</name>
</gene>
<dbReference type="Pfam" id="PF16363">
    <property type="entry name" value="GDP_Man_Dehyd"/>
    <property type="match status" value="1"/>
</dbReference>
<dbReference type="InterPro" id="IPR016040">
    <property type="entry name" value="NAD(P)-bd_dom"/>
</dbReference>
<proteinExistence type="inferred from homology"/>
<comment type="caution">
    <text evidence="10">The sequence shown here is derived from an EMBL/GenBank/DDBJ whole genome shotgun (WGS) entry which is preliminary data.</text>
</comment>
<comment type="similarity">
    <text evidence="3 8">Belongs to the NAD(P)-dependent epimerase/dehydratase family.</text>
</comment>
<evidence type="ECO:0000256" key="8">
    <source>
        <dbReference type="RuleBase" id="RU366046"/>
    </source>
</evidence>
<dbReference type="SUPFAM" id="SSF51735">
    <property type="entry name" value="NAD(P)-binding Rossmann-fold domains"/>
    <property type="match status" value="1"/>
</dbReference>
<comment type="pathway">
    <text evidence="8">Carbohydrate metabolism; galactose metabolism.</text>
</comment>